<dbReference type="CDD" id="cd03357">
    <property type="entry name" value="LbH_MAT_GAT"/>
    <property type="match status" value="1"/>
</dbReference>
<evidence type="ECO:0000256" key="5">
    <source>
        <dbReference type="RuleBase" id="RU367021"/>
    </source>
</evidence>
<dbReference type="Proteomes" id="UP001227831">
    <property type="component" value="Unassembled WGS sequence"/>
</dbReference>
<comment type="caution">
    <text evidence="7">The sequence shown here is derived from an EMBL/GenBank/DDBJ whole genome shotgun (WGS) entry which is preliminary data.</text>
</comment>
<evidence type="ECO:0000313" key="7">
    <source>
        <dbReference type="EMBL" id="MDQ7938168.1"/>
    </source>
</evidence>
<evidence type="ECO:0000256" key="4">
    <source>
        <dbReference type="ARBA" id="ARBA00023315"/>
    </source>
</evidence>
<keyword evidence="2 5" id="KW-0808">Transferase</keyword>
<dbReference type="RefSeq" id="WP_308703863.1">
    <property type="nucleotide sequence ID" value="NZ_AP027463.1"/>
</dbReference>
<protein>
    <recommendedName>
        <fullName evidence="5">Acetyltransferase</fullName>
        <ecNumber evidence="5">2.3.1.-</ecNumber>
    </recommendedName>
</protein>
<evidence type="ECO:0000256" key="1">
    <source>
        <dbReference type="ARBA" id="ARBA00007274"/>
    </source>
</evidence>
<proteinExistence type="inferred from homology"/>
<dbReference type="InterPro" id="IPR011004">
    <property type="entry name" value="Trimer_LpxA-like_sf"/>
</dbReference>
<dbReference type="InterPro" id="IPR024688">
    <property type="entry name" value="Mac_dom"/>
</dbReference>
<keyword evidence="8" id="KW-1185">Reference proteome</keyword>
<dbReference type="EC" id="2.3.1.-" evidence="5"/>
<accession>A0ABU1AAZ7</accession>
<keyword evidence="4 5" id="KW-0012">Acyltransferase</keyword>
<feature type="domain" description="Maltose/galactoside acetyltransferase" evidence="6">
    <location>
        <begin position="5"/>
        <end position="59"/>
    </location>
</feature>
<name>A0ABU1AAZ7_9LACO</name>
<evidence type="ECO:0000313" key="8">
    <source>
        <dbReference type="Proteomes" id="UP001227831"/>
    </source>
</evidence>
<evidence type="ECO:0000259" key="6">
    <source>
        <dbReference type="SMART" id="SM01266"/>
    </source>
</evidence>
<dbReference type="SMART" id="SM01266">
    <property type="entry name" value="Mac"/>
    <property type="match status" value="1"/>
</dbReference>
<dbReference type="Pfam" id="PF00132">
    <property type="entry name" value="Hexapep"/>
    <property type="match status" value="1"/>
</dbReference>
<dbReference type="SUPFAM" id="SSF51161">
    <property type="entry name" value="Trimeric LpxA-like enzymes"/>
    <property type="match status" value="1"/>
</dbReference>
<dbReference type="PANTHER" id="PTHR43017">
    <property type="entry name" value="GALACTOSIDE O-ACETYLTRANSFERASE"/>
    <property type="match status" value="1"/>
</dbReference>
<sequence>MKTQKEHMLAGELYIADDAQLSRESHHGKKLTRLYNQTTEGESDYREELRGKLFKQIGQNGYIEPPFHTDYGSHTTIGDNFYANYDAIFIDVAPITIGNNVFMGPRVGLYTAGHPIDAAIRAEQLEYGLPITIGNDVWFGGNVVVNPGVTIGSNVVIGSGSVVTKDIPDGVVAVGNPCHVLRKITAQDQQYWQKQKEAYYADRDEE</sequence>
<evidence type="ECO:0000256" key="3">
    <source>
        <dbReference type="ARBA" id="ARBA00022737"/>
    </source>
</evidence>
<evidence type="ECO:0000256" key="2">
    <source>
        <dbReference type="ARBA" id="ARBA00022679"/>
    </source>
</evidence>
<dbReference type="Pfam" id="PF12464">
    <property type="entry name" value="Mac"/>
    <property type="match status" value="1"/>
</dbReference>
<gene>
    <name evidence="7" type="ORF">RA086_11170</name>
</gene>
<dbReference type="InterPro" id="IPR001451">
    <property type="entry name" value="Hexapep"/>
</dbReference>
<reference evidence="7 8" key="1">
    <citation type="journal article" date="2023" name="Int. J. Syst. Evol. Microbiol.">
        <title>Lactiplantibacillus brownii sp. nov., a novel psychrotolerant species isolated from sauerkraut.</title>
        <authorList>
            <person name="Heng Y.C."/>
            <person name="Silvaraju S."/>
            <person name="Lee J.K.Y."/>
            <person name="Kittelmann S."/>
        </authorList>
    </citation>
    <scope>NUCLEOTIDE SEQUENCE [LARGE SCALE GENOMIC DNA]</scope>
    <source>
        <strain evidence="7 8">WILCCON 0030</strain>
    </source>
</reference>
<comment type="similarity">
    <text evidence="1 5">Belongs to the transferase hexapeptide repeat family.</text>
</comment>
<dbReference type="Gene3D" id="2.160.10.10">
    <property type="entry name" value="Hexapeptide repeat proteins"/>
    <property type="match status" value="1"/>
</dbReference>
<keyword evidence="3" id="KW-0677">Repeat</keyword>
<dbReference type="InterPro" id="IPR039369">
    <property type="entry name" value="LacA-like"/>
</dbReference>
<dbReference type="PANTHER" id="PTHR43017:SF1">
    <property type="entry name" value="ACETYLTRANSFERASE YJL218W-RELATED"/>
    <property type="match status" value="1"/>
</dbReference>
<organism evidence="7 8">
    <name type="scientific">Lactiplantibacillus brownii</name>
    <dbReference type="NCBI Taxonomy" id="3069269"/>
    <lineage>
        <taxon>Bacteria</taxon>
        <taxon>Bacillati</taxon>
        <taxon>Bacillota</taxon>
        <taxon>Bacilli</taxon>
        <taxon>Lactobacillales</taxon>
        <taxon>Lactobacillaceae</taxon>
        <taxon>Lactiplantibacillus</taxon>
    </lineage>
</organism>
<dbReference type="EMBL" id="JAVCWF010000001">
    <property type="protein sequence ID" value="MDQ7938168.1"/>
    <property type="molecule type" value="Genomic_DNA"/>
</dbReference>
<dbReference type="GO" id="GO:0016746">
    <property type="term" value="F:acyltransferase activity"/>
    <property type="evidence" value="ECO:0007669"/>
    <property type="project" value="UniProtKB-KW"/>
</dbReference>